<sequence length="1275" mass="141062">MVAELGSYSSKPTPAQPPPLTLGNSRVVEGPAPLKELGSRAQAMRGGPLPRLLPKPHCIGPSWTFLRVVSLLEGGPMSPFRAEPGWVPWAKTRPLGARLRAPTPGLAPGWGPSNALIQADVNIYRRCWLVFKKSSSKGPRRLEKYPDEKSAYIRAFPKVTEISNVKNITRLPRDTKRQAVAIVFTDDTLRTFTCESGMYEHRTTTVEQGLSWVVFSGSGWWWWGFSRALCSQEELEKLTRRHAVKVLPQAGCSVEEVGSAVGEVVGFESVKSASRMNSGVVIFLDEVVKVERVVEAGIVLRDTLTPVYPVNPSKKITVSNAPPFIKNDDLSKALSRRQLYMILKDADSHLNLTLNFKVDGFNYNVFVTSETMKCFGCGAEGHLIRACPEARRENAGASGSGRPVEDAGSSGSATVVNEHGNSLMEKTIDGGDTENILSSKNDNMEDDVSMENVFDEWCLSINASKRKKSADKGQGGGKTRKTLQSLSDEEEEAELNVSQEERITSYSVEKIRRFLAETKGQRAVKTEQFFPDLNGFIREKKSMFTSVQKWWDFGKTITKQFCQQYNRNVTKQITRSHQDLETEVQHLLSCTGDQGHVEALKSKKAAIANLLGITAQGALVRSRFMNASMLDSPSKFFFSLESRNGQRKVIHCLRSDNGSSLTETTEIRKVCHRLVVVDPPSNLLSRVQAILVDFLTAVLFLPKEEGGQGLVHLASSWGISTLGALMEYTGPDLQETAGLAAGLGWRSQRIVGRLLDHWRACLTGQERHMLGEYSRGLTAPCSDDPFPSLIICPSSNQQGEVNLKEAKGKVLSALMVRCLNRQKLQHRSRLPWRSSPGLGVEDIGLAVGEKVGHSSIKSAARMNSAVVLCLDRVDRVNRVIETAAETRGVSPETALYDPQPPGRGAQPPLHVRVDDYDYVIFATSSVMKCFGCGEEGHTVKACPMRADPARPGPAWPGGGGGRPGRLRRAGGWLPPAFPRRRRGFFFGLEKKNGQRKVIHSLFSDAGRELMEPAMEQVIHQDQTYCVPGRSMVDNIYLIRDVLEVSSSLGMDTGLISLDQEKAFDRVEHNFLWKVMEKFGFSAGFVAMIKVMYRDIESVLKGVLFLAREEGGQGLVHLASRTATFRLQFVQKYLTGPADLVWRDVASCILRRANDLGLDAAPELPHRRSKDGHLCEQKEQGGEQRGTGCQQLVDASLLVGPALSDAVALGSLLGLHSVWVAQRILQLWRQKLSRKERSFLMNYSQERATPDPTDPFSGDRLEPRTGRPDRPPARRY</sequence>
<dbReference type="Proteomes" id="UP000831701">
    <property type="component" value="Chromosome 1"/>
</dbReference>
<name>A0ACB8X9R7_9TELE</name>
<evidence type="ECO:0000313" key="2">
    <source>
        <dbReference type="Proteomes" id="UP000831701"/>
    </source>
</evidence>
<comment type="caution">
    <text evidence="1">The sequence shown here is derived from an EMBL/GenBank/DDBJ whole genome shotgun (WGS) entry which is preliminary data.</text>
</comment>
<accession>A0ACB8X9R7</accession>
<gene>
    <name evidence="1" type="ORF">L3Q82_000387</name>
</gene>
<proteinExistence type="predicted"/>
<dbReference type="EMBL" id="CM041531">
    <property type="protein sequence ID" value="KAI3376787.1"/>
    <property type="molecule type" value="Genomic_DNA"/>
</dbReference>
<reference evidence="1" key="1">
    <citation type="submission" date="2022-04" db="EMBL/GenBank/DDBJ databases">
        <title>Jade perch genome.</title>
        <authorList>
            <person name="Chao B."/>
        </authorList>
    </citation>
    <scope>NUCLEOTIDE SEQUENCE</scope>
    <source>
        <strain evidence="1">CB-2022</strain>
    </source>
</reference>
<keyword evidence="2" id="KW-1185">Reference proteome</keyword>
<organism evidence="1 2">
    <name type="scientific">Scortum barcoo</name>
    <name type="common">barcoo grunter</name>
    <dbReference type="NCBI Taxonomy" id="214431"/>
    <lineage>
        <taxon>Eukaryota</taxon>
        <taxon>Metazoa</taxon>
        <taxon>Chordata</taxon>
        <taxon>Craniata</taxon>
        <taxon>Vertebrata</taxon>
        <taxon>Euteleostomi</taxon>
        <taxon>Actinopterygii</taxon>
        <taxon>Neopterygii</taxon>
        <taxon>Teleostei</taxon>
        <taxon>Neoteleostei</taxon>
        <taxon>Acanthomorphata</taxon>
        <taxon>Eupercaria</taxon>
        <taxon>Centrarchiformes</taxon>
        <taxon>Terapontoidei</taxon>
        <taxon>Terapontidae</taxon>
        <taxon>Scortum</taxon>
    </lineage>
</organism>
<evidence type="ECO:0000313" key="1">
    <source>
        <dbReference type="EMBL" id="KAI3376787.1"/>
    </source>
</evidence>
<protein>
    <submittedName>
        <fullName evidence="1">Uncharacterized protein</fullName>
    </submittedName>
</protein>